<dbReference type="InterPro" id="IPR005135">
    <property type="entry name" value="Endo/exonuclease/phosphatase"/>
</dbReference>
<dbReference type="InterPro" id="IPR036691">
    <property type="entry name" value="Endo/exonu/phosph_ase_sf"/>
</dbReference>
<feature type="compositionally biased region" description="Polar residues" evidence="6">
    <location>
        <begin position="1"/>
        <end position="24"/>
    </location>
</feature>
<evidence type="ECO:0000256" key="3">
    <source>
        <dbReference type="ARBA" id="ARBA00006335"/>
    </source>
</evidence>
<evidence type="ECO:0000259" key="8">
    <source>
        <dbReference type="Pfam" id="PF03372"/>
    </source>
</evidence>
<evidence type="ECO:0000313" key="9">
    <source>
        <dbReference type="Ensembl" id="ENSCSRP00000028665.1"/>
    </source>
</evidence>
<dbReference type="PANTHER" id="PTHR16320:SF9">
    <property type="entry name" value="SPHINGOMYELIN PHOSPHODIESTERASE 5"/>
    <property type="match status" value="1"/>
</dbReference>
<dbReference type="Pfam" id="PF03372">
    <property type="entry name" value="Exo_endo_phos"/>
    <property type="match status" value="1"/>
</dbReference>
<evidence type="ECO:0000256" key="7">
    <source>
        <dbReference type="SAM" id="Phobius"/>
    </source>
</evidence>
<keyword evidence="10" id="KW-1185">Reference proteome</keyword>
<feature type="domain" description="Endonuclease/exonuclease/phosphatase" evidence="8">
    <location>
        <begin position="224"/>
        <end position="463"/>
    </location>
</feature>
<protein>
    <recommendedName>
        <fullName evidence="4">sphingomyelin phosphodiesterase</fullName>
        <ecNumber evidence="4">3.1.4.12</ecNumber>
    </recommendedName>
</protein>
<keyword evidence="7" id="KW-0812">Transmembrane</keyword>
<dbReference type="GO" id="GO:0004767">
    <property type="term" value="F:sphingomyelin phosphodiesterase activity"/>
    <property type="evidence" value="ECO:0007669"/>
    <property type="project" value="UniProtKB-EC"/>
</dbReference>
<evidence type="ECO:0000256" key="5">
    <source>
        <dbReference type="ARBA" id="ARBA00022919"/>
    </source>
</evidence>
<dbReference type="Ensembl" id="ENSCSRT00000029828.1">
    <property type="protein sequence ID" value="ENSCSRP00000028665.1"/>
    <property type="gene ID" value="ENSCSRG00000021083.1"/>
</dbReference>
<dbReference type="GO" id="GO:0006684">
    <property type="term" value="P:sphingomyelin metabolic process"/>
    <property type="evidence" value="ECO:0007669"/>
    <property type="project" value="TreeGrafter"/>
</dbReference>
<organism evidence="9 10">
    <name type="scientific">Chelydra serpentina</name>
    <name type="common">Snapping turtle</name>
    <name type="synonym">Testudo serpentina</name>
    <dbReference type="NCBI Taxonomy" id="8475"/>
    <lineage>
        <taxon>Eukaryota</taxon>
        <taxon>Metazoa</taxon>
        <taxon>Chordata</taxon>
        <taxon>Craniata</taxon>
        <taxon>Vertebrata</taxon>
        <taxon>Euteleostomi</taxon>
        <taxon>Archelosauria</taxon>
        <taxon>Testudinata</taxon>
        <taxon>Testudines</taxon>
        <taxon>Cryptodira</taxon>
        <taxon>Durocryptodira</taxon>
        <taxon>Americhelydia</taxon>
        <taxon>Chelydroidea</taxon>
        <taxon>Chelydridae</taxon>
        <taxon>Chelydra</taxon>
    </lineage>
</organism>
<evidence type="ECO:0000256" key="6">
    <source>
        <dbReference type="SAM" id="MobiDB-lite"/>
    </source>
</evidence>
<comment type="pathway">
    <text evidence="2">Sphingolipid metabolism.</text>
</comment>
<dbReference type="Proteomes" id="UP000694403">
    <property type="component" value="Unplaced"/>
</dbReference>
<dbReference type="PANTHER" id="PTHR16320">
    <property type="entry name" value="SPHINGOMYELINASE FAMILY MEMBER"/>
    <property type="match status" value="1"/>
</dbReference>
<dbReference type="AlphaFoldDB" id="A0A8C3THG3"/>
<evidence type="ECO:0000313" key="10">
    <source>
        <dbReference type="Proteomes" id="UP000694403"/>
    </source>
</evidence>
<keyword evidence="5" id="KW-0443">Lipid metabolism</keyword>
<name>A0A8C3THG3_CHESE</name>
<evidence type="ECO:0000256" key="4">
    <source>
        <dbReference type="ARBA" id="ARBA00012369"/>
    </source>
</evidence>
<evidence type="ECO:0000256" key="1">
    <source>
        <dbReference type="ARBA" id="ARBA00004760"/>
    </source>
</evidence>
<dbReference type="Gene3D" id="3.60.10.10">
    <property type="entry name" value="Endonuclease/exonuclease/phosphatase"/>
    <property type="match status" value="1"/>
</dbReference>
<proteinExistence type="inferred from homology"/>
<reference evidence="9" key="1">
    <citation type="submission" date="2025-08" db="UniProtKB">
        <authorList>
            <consortium name="Ensembl"/>
        </authorList>
    </citation>
    <scope>IDENTIFICATION</scope>
</reference>
<comment type="similarity">
    <text evidence="3">Belongs to the neutral sphingomyelinase family.</text>
</comment>
<evidence type="ECO:0000256" key="2">
    <source>
        <dbReference type="ARBA" id="ARBA00004991"/>
    </source>
</evidence>
<keyword evidence="7" id="KW-0472">Membrane</keyword>
<keyword evidence="7" id="KW-1133">Transmembrane helix</keyword>
<sequence>MYPSTNTHTNFFQNGRQRQSSAPTETGWEGGKKAPNGAWKPVKNSPFPNRLLSGLYSLAQRLLFPSYWAADRLLSLIECCSCCSQHRCYHCCSPWGLLAGPWLLLLLLLSMPVALLGLLLWLPLQAARRPFAYKHTKLSRPPELWELPGKGRAFSFVSANVCLLPDGLATFSNLGQMWRRVACIGQRLTQGEFLPPTKYGATMSSPPEGGAVPGGISVPFPPAVDFVCLQEVFDQRAAARLCQLLSPVYEHIVYDVGSYGLQGCSALKLFNSGLLVASRYPVLAAQYRCYLNGTGEDALSAKGLLSVQVRGCPRGGEPRATLGLPPCSHVHHSAEDAQTRYGQLTKGLSWVKLFQDAQTQPGDVVAFDVFCGDFNFDNCSLEQNHNIFHQYQDPCRVGPRQDKPWAIGTCLNMKRTLEQEEGRRTYLACPILQDGRPDPSAAGSPWEGRRIDYILYREHRAPISLTTVSAQLQGAGLTESLFMGRGIRRATQHGPGLPGRVRAWGPGRLGSLLALTLTCCEMLAGTSAPLWAVSCAALG</sequence>
<dbReference type="GO" id="GO:0005737">
    <property type="term" value="C:cytoplasm"/>
    <property type="evidence" value="ECO:0007669"/>
    <property type="project" value="TreeGrafter"/>
</dbReference>
<dbReference type="GO" id="GO:0016020">
    <property type="term" value="C:membrane"/>
    <property type="evidence" value="ECO:0007669"/>
    <property type="project" value="GOC"/>
</dbReference>
<dbReference type="SUPFAM" id="SSF56219">
    <property type="entry name" value="DNase I-like"/>
    <property type="match status" value="1"/>
</dbReference>
<feature type="region of interest" description="Disordered" evidence="6">
    <location>
        <begin position="1"/>
        <end position="41"/>
    </location>
</feature>
<comment type="pathway">
    <text evidence="1">Lipid metabolism; sphingolipid metabolism.</text>
</comment>
<reference evidence="9" key="2">
    <citation type="submission" date="2025-09" db="UniProtKB">
        <authorList>
            <consortium name="Ensembl"/>
        </authorList>
    </citation>
    <scope>IDENTIFICATION</scope>
</reference>
<feature type="transmembrane region" description="Helical" evidence="7">
    <location>
        <begin position="102"/>
        <end position="124"/>
    </location>
</feature>
<keyword evidence="5" id="KW-0746">Sphingolipid metabolism</keyword>
<dbReference type="InterPro" id="IPR038772">
    <property type="entry name" value="Sph/SMPD2-like"/>
</dbReference>
<dbReference type="EC" id="3.1.4.12" evidence="4"/>
<accession>A0A8C3THG3</accession>